<evidence type="ECO:0000313" key="3">
    <source>
        <dbReference type="Proteomes" id="UP000776983"/>
    </source>
</evidence>
<evidence type="ECO:0000256" key="1">
    <source>
        <dbReference type="ARBA" id="ARBA00009320"/>
    </source>
</evidence>
<protein>
    <submittedName>
        <fullName evidence="2">D-amino acid aminotransferase</fullName>
    </submittedName>
</protein>
<dbReference type="InterPro" id="IPR036038">
    <property type="entry name" value="Aminotransferase-like"/>
</dbReference>
<dbReference type="Proteomes" id="UP000776983">
    <property type="component" value="Unassembled WGS sequence"/>
</dbReference>
<proteinExistence type="inferred from homology"/>
<gene>
    <name evidence="2" type="ORF">H0484_12840</name>
</gene>
<dbReference type="Gene3D" id="3.20.10.10">
    <property type="entry name" value="D-amino Acid Aminotransferase, subunit A, domain 2"/>
    <property type="match status" value="1"/>
</dbReference>
<dbReference type="CDD" id="cd01558">
    <property type="entry name" value="D-AAT_like"/>
    <property type="match status" value="1"/>
</dbReference>
<keyword evidence="2" id="KW-0808">Transferase</keyword>
<comment type="similarity">
    <text evidence="1">Belongs to the class-IV pyridoxal-phosphate-dependent aminotransferase family.</text>
</comment>
<dbReference type="InterPro" id="IPR043131">
    <property type="entry name" value="BCAT-like_N"/>
</dbReference>
<dbReference type="Pfam" id="PF01063">
    <property type="entry name" value="Aminotran_4"/>
    <property type="match status" value="1"/>
</dbReference>
<dbReference type="PANTHER" id="PTHR42743">
    <property type="entry name" value="AMINO-ACID AMINOTRANSFERASE"/>
    <property type="match status" value="1"/>
</dbReference>
<dbReference type="EMBL" id="JACDXW010000007">
    <property type="protein sequence ID" value="MCB5364635.1"/>
    <property type="molecule type" value="Genomic_DNA"/>
</dbReference>
<dbReference type="PANTHER" id="PTHR42743:SF10">
    <property type="entry name" value="D-ALANINE AMINOTRANSFERASE"/>
    <property type="match status" value="1"/>
</dbReference>
<comment type="caution">
    <text evidence="2">The sequence shown here is derived from an EMBL/GenBank/DDBJ whole genome shotgun (WGS) entry which is preliminary data.</text>
</comment>
<evidence type="ECO:0000313" key="2">
    <source>
        <dbReference type="EMBL" id="MCB5364635.1"/>
    </source>
</evidence>
<accession>A0ABS8CF15</accession>
<dbReference type="InterPro" id="IPR043132">
    <property type="entry name" value="BCAT-like_C"/>
</dbReference>
<dbReference type="InterPro" id="IPR050571">
    <property type="entry name" value="Class-IV_PLP-Dep_Aminotrnsfr"/>
</dbReference>
<name>A0ABS8CF15_9BURK</name>
<dbReference type="InterPro" id="IPR001544">
    <property type="entry name" value="Aminotrans_IV"/>
</dbReference>
<sequence>MIPDVDPNAIVYLNGQYLPISQAQVSVLDRGFIFGDGIYEVIPIYNGQPFRMEEHLDRLERSLAAISLQPGYSRAQWKELVQGLLSHVSYSHSMVYLQITRGPAKRDHAFPKQVQPTVFGMINPFQRPSERQRTEGLSAIAIPDIRWQLCNIKSVSLLGNVLAKQQAIEAGVDEAIQFRDGMLTEGSSCNIWVVKDGTLLTPPNDHLILEGIRYRLLEELAMQSGVPYQARAISRAEVEQADELLLTAATKEVLPIVRLDSHIVGNGRPGPVYAKLRTAYDALVG</sequence>
<dbReference type="Gene3D" id="3.30.470.10">
    <property type="match status" value="1"/>
</dbReference>
<reference evidence="2 3" key="1">
    <citation type="submission" date="2020-07" db="EMBL/GenBank/DDBJ databases">
        <title>Pusillimonas sp. nov., isolated from poultry manure in Taiwan.</title>
        <authorList>
            <person name="Lin S.-Y."/>
            <person name="Tang Y.-S."/>
            <person name="Young C.-C."/>
        </authorList>
    </citation>
    <scope>NUCLEOTIDE SEQUENCE [LARGE SCALE GENOMIC DNA]</scope>
    <source>
        <strain evidence="2 3">CC-YST705</strain>
    </source>
</reference>
<dbReference type="RefSeq" id="WP_226955051.1">
    <property type="nucleotide sequence ID" value="NZ_JACDXW010000007.1"/>
</dbReference>
<dbReference type="SUPFAM" id="SSF56752">
    <property type="entry name" value="D-aminoacid aminotransferase-like PLP-dependent enzymes"/>
    <property type="match status" value="1"/>
</dbReference>
<keyword evidence="3" id="KW-1185">Reference proteome</keyword>
<keyword evidence="2" id="KW-0032">Aminotransferase</keyword>
<dbReference type="GO" id="GO:0008483">
    <property type="term" value="F:transaminase activity"/>
    <property type="evidence" value="ECO:0007669"/>
    <property type="project" value="UniProtKB-KW"/>
</dbReference>
<organism evidence="2 3">
    <name type="scientific">Mesopusillimonas faecipullorum</name>
    <dbReference type="NCBI Taxonomy" id="2755040"/>
    <lineage>
        <taxon>Bacteria</taxon>
        <taxon>Pseudomonadati</taxon>
        <taxon>Pseudomonadota</taxon>
        <taxon>Betaproteobacteria</taxon>
        <taxon>Burkholderiales</taxon>
        <taxon>Alcaligenaceae</taxon>
        <taxon>Mesopusillimonas</taxon>
    </lineage>
</organism>